<keyword evidence="2" id="KW-0472">Membrane</keyword>
<keyword evidence="2" id="KW-1133">Transmembrane helix</keyword>
<evidence type="ECO:0000313" key="4">
    <source>
        <dbReference type="Proteomes" id="UP001142055"/>
    </source>
</evidence>
<proteinExistence type="predicted"/>
<feature type="transmembrane region" description="Helical" evidence="2">
    <location>
        <begin position="100"/>
        <end position="122"/>
    </location>
</feature>
<reference evidence="3" key="1">
    <citation type="submission" date="2022-12" db="EMBL/GenBank/DDBJ databases">
        <title>Genome assemblies of Blomia tropicalis.</title>
        <authorList>
            <person name="Cui Y."/>
        </authorList>
    </citation>
    <scope>NUCLEOTIDE SEQUENCE</scope>
    <source>
        <tissue evidence="3">Adult mites</tissue>
    </source>
</reference>
<feature type="transmembrane region" description="Helical" evidence="2">
    <location>
        <begin position="170"/>
        <end position="193"/>
    </location>
</feature>
<gene>
    <name evidence="3" type="ORF">RDWZM_008273</name>
</gene>
<comment type="caution">
    <text evidence="3">The sequence shown here is derived from an EMBL/GenBank/DDBJ whole genome shotgun (WGS) entry which is preliminary data.</text>
</comment>
<organism evidence="3 4">
    <name type="scientific">Blomia tropicalis</name>
    <name type="common">Mite</name>
    <dbReference type="NCBI Taxonomy" id="40697"/>
    <lineage>
        <taxon>Eukaryota</taxon>
        <taxon>Metazoa</taxon>
        <taxon>Ecdysozoa</taxon>
        <taxon>Arthropoda</taxon>
        <taxon>Chelicerata</taxon>
        <taxon>Arachnida</taxon>
        <taxon>Acari</taxon>
        <taxon>Acariformes</taxon>
        <taxon>Sarcoptiformes</taxon>
        <taxon>Astigmata</taxon>
        <taxon>Glycyphagoidea</taxon>
        <taxon>Echimyopodidae</taxon>
        <taxon>Blomia</taxon>
    </lineage>
</organism>
<name>A0A9Q0RJX4_BLOTA</name>
<evidence type="ECO:0000313" key="3">
    <source>
        <dbReference type="EMBL" id="KAJ6217116.1"/>
    </source>
</evidence>
<sequence>MIQDDQSVNPSSSQPNDQILLIDPSTNMTVDVPAPLQDDTNEQEPNEVVLADWLADKIRYSNCSFLSSTVQSGQMLELCDANVDPFSTDKAYMQCFRTSILYSGLASLLPFVLILLSIIAVCRLLLCPILTLAIVYLLLSIALVVGAILFNSGTIVNNLETDDSLPPLFHVILFLVVLYTIFSLLHILLFALVTCERRRNRNGDSEKIMKQSTDDEDDIDDPKAPLYENGFSPQKKNDFEEKIKDLKFIDDDMSYILRKG</sequence>
<evidence type="ECO:0000256" key="2">
    <source>
        <dbReference type="SAM" id="Phobius"/>
    </source>
</evidence>
<protein>
    <submittedName>
        <fullName evidence="3">Uncharacterized protein</fullName>
    </submittedName>
</protein>
<evidence type="ECO:0000256" key="1">
    <source>
        <dbReference type="SAM" id="MobiDB-lite"/>
    </source>
</evidence>
<feature type="region of interest" description="Disordered" evidence="1">
    <location>
        <begin position="204"/>
        <end position="235"/>
    </location>
</feature>
<feature type="transmembrane region" description="Helical" evidence="2">
    <location>
        <begin position="129"/>
        <end position="150"/>
    </location>
</feature>
<keyword evidence="2" id="KW-0812">Transmembrane</keyword>
<feature type="compositionally biased region" description="Basic and acidic residues" evidence="1">
    <location>
        <begin position="204"/>
        <end position="213"/>
    </location>
</feature>
<accession>A0A9Q0RJX4</accession>
<keyword evidence="4" id="KW-1185">Reference proteome</keyword>
<dbReference type="EMBL" id="JAPWDV010000003">
    <property type="protein sequence ID" value="KAJ6217116.1"/>
    <property type="molecule type" value="Genomic_DNA"/>
</dbReference>
<dbReference type="Proteomes" id="UP001142055">
    <property type="component" value="Chromosome 3"/>
</dbReference>
<dbReference type="AlphaFoldDB" id="A0A9Q0RJX4"/>